<dbReference type="GO" id="GO:0032259">
    <property type="term" value="P:methylation"/>
    <property type="evidence" value="ECO:0007669"/>
    <property type="project" value="UniProtKB-KW"/>
</dbReference>
<dbReference type="Proteomes" id="UP000229080">
    <property type="component" value="Unassembled WGS sequence"/>
</dbReference>
<dbReference type="Pfam" id="PF06325">
    <property type="entry name" value="PrmA"/>
    <property type="match status" value="1"/>
</dbReference>
<accession>A0A2H0WX51</accession>
<dbReference type="AlphaFoldDB" id="A0A2H0WX51"/>
<dbReference type="EMBL" id="PEZF01000115">
    <property type="protein sequence ID" value="PIS16499.1"/>
    <property type="molecule type" value="Genomic_DNA"/>
</dbReference>
<proteinExistence type="predicted"/>
<dbReference type="GO" id="GO:0008276">
    <property type="term" value="F:protein methyltransferase activity"/>
    <property type="evidence" value="ECO:0007669"/>
    <property type="project" value="TreeGrafter"/>
</dbReference>
<evidence type="ECO:0000313" key="3">
    <source>
        <dbReference type="EMBL" id="PIS16499.1"/>
    </source>
</evidence>
<dbReference type="PANTHER" id="PTHR43648">
    <property type="entry name" value="ELECTRON TRANSFER FLAVOPROTEIN BETA SUBUNIT LYSINE METHYLTRANSFERASE"/>
    <property type="match status" value="1"/>
</dbReference>
<reference evidence="4" key="1">
    <citation type="submission" date="2017-09" db="EMBL/GenBank/DDBJ databases">
        <title>Depth-based differentiation of microbial function through sediment-hosted aquifers and enrichment of novel symbionts in the deep terrestrial subsurface.</title>
        <authorList>
            <person name="Probst A.J."/>
            <person name="Ladd B."/>
            <person name="Jarett J.K."/>
            <person name="Geller-Mcgrath D.E."/>
            <person name="Sieber C.M.K."/>
            <person name="Emerson J.B."/>
            <person name="Anantharaman K."/>
            <person name="Thomas B.C."/>
            <person name="Malmstrom R."/>
            <person name="Stieglmeier M."/>
            <person name="Klingl A."/>
            <person name="Woyke T."/>
            <person name="Ryan C.M."/>
            <person name="Banfield J.F."/>
        </authorList>
    </citation>
    <scope>NUCLEOTIDE SEQUENCE [LARGE SCALE GENOMIC DNA]</scope>
</reference>
<keyword evidence="1" id="KW-0489">Methyltransferase</keyword>
<dbReference type="CDD" id="cd02440">
    <property type="entry name" value="AdoMet_MTases"/>
    <property type="match status" value="1"/>
</dbReference>
<evidence type="ECO:0000313" key="4">
    <source>
        <dbReference type="Proteomes" id="UP000229080"/>
    </source>
</evidence>
<dbReference type="InterPro" id="IPR050078">
    <property type="entry name" value="Ribosomal_L11_MeTrfase_PrmA"/>
</dbReference>
<protein>
    <recommendedName>
        <fullName evidence="5">Methyltransferase small domain-containing protein</fullName>
    </recommendedName>
</protein>
<dbReference type="PANTHER" id="PTHR43648:SF1">
    <property type="entry name" value="ELECTRON TRANSFER FLAVOPROTEIN BETA SUBUNIT LYSINE METHYLTRANSFERASE"/>
    <property type="match status" value="1"/>
</dbReference>
<gene>
    <name evidence="3" type="ORF">COT61_03625</name>
</gene>
<keyword evidence="2" id="KW-0808">Transferase</keyword>
<dbReference type="InterPro" id="IPR029063">
    <property type="entry name" value="SAM-dependent_MTases_sf"/>
</dbReference>
<evidence type="ECO:0000256" key="1">
    <source>
        <dbReference type="ARBA" id="ARBA00022603"/>
    </source>
</evidence>
<sequence length="128" mass="13883">MKSFETFKIKNQKIKIQMNPLIFHPSPHGSKALGGNIVVSEGERVLDVGTGTGMLAILAAKLGGKVLAVDMLHQAVNSAKQNALLNKVDVEVIKSNLFEKVPVQKFDVIIANVPQEVLSPKLLKKYPA</sequence>
<organism evidence="3 4">
    <name type="scientific">Candidatus Portnoybacteria bacterium CG09_land_8_20_14_0_10_44_13</name>
    <dbReference type="NCBI Taxonomy" id="1974811"/>
    <lineage>
        <taxon>Bacteria</taxon>
        <taxon>Candidatus Portnoyibacteriota</taxon>
    </lineage>
</organism>
<comment type="caution">
    <text evidence="3">The sequence shown here is derived from an EMBL/GenBank/DDBJ whole genome shotgun (WGS) entry which is preliminary data.</text>
</comment>
<name>A0A2H0WX51_9BACT</name>
<evidence type="ECO:0000256" key="2">
    <source>
        <dbReference type="ARBA" id="ARBA00022679"/>
    </source>
</evidence>
<dbReference type="Gene3D" id="3.40.50.150">
    <property type="entry name" value="Vaccinia Virus protein VP39"/>
    <property type="match status" value="1"/>
</dbReference>
<dbReference type="SUPFAM" id="SSF53335">
    <property type="entry name" value="S-adenosyl-L-methionine-dependent methyltransferases"/>
    <property type="match status" value="1"/>
</dbReference>
<evidence type="ECO:0008006" key="5">
    <source>
        <dbReference type="Google" id="ProtNLM"/>
    </source>
</evidence>